<evidence type="ECO:0000313" key="3">
    <source>
        <dbReference type="Proteomes" id="UP000432350"/>
    </source>
</evidence>
<feature type="region of interest" description="Disordered" evidence="1">
    <location>
        <begin position="1"/>
        <end position="44"/>
    </location>
</feature>
<reference evidence="2 3" key="1">
    <citation type="submission" date="2019-10" db="EMBL/GenBank/DDBJ databases">
        <authorList>
            <person name="Karimi E."/>
        </authorList>
    </citation>
    <scope>NUCLEOTIDE SEQUENCE [LARGE SCALE GENOMIC DNA]</scope>
    <source>
        <strain evidence="2">Sphingobacterium sp. 8BC</strain>
    </source>
</reference>
<accession>A0A654DJR2</accession>
<sequence>MDYQGSTTTGYTDFTPMCSADNEKGRYPEYHPQEMEDINNRFET</sequence>
<evidence type="ECO:0000313" key="2">
    <source>
        <dbReference type="EMBL" id="VXD04680.1"/>
    </source>
</evidence>
<proteinExistence type="predicted"/>
<name>A0A654DJR2_SPHMU</name>
<organism evidence="2 3">
    <name type="scientific">Sphingobacterium multivorum</name>
    <dbReference type="NCBI Taxonomy" id="28454"/>
    <lineage>
        <taxon>Bacteria</taxon>
        <taxon>Pseudomonadati</taxon>
        <taxon>Bacteroidota</taxon>
        <taxon>Sphingobacteriia</taxon>
        <taxon>Sphingobacteriales</taxon>
        <taxon>Sphingobacteriaceae</taxon>
        <taxon>Sphingobacterium</taxon>
    </lineage>
</organism>
<gene>
    <name evidence="2" type="ORF">SPHINGO8BC_60278</name>
</gene>
<dbReference type="Proteomes" id="UP000432350">
    <property type="component" value="Unassembled WGS sequence"/>
</dbReference>
<feature type="compositionally biased region" description="Polar residues" evidence="1">
    <location>
        <begin position="1"/>
        <end position="12"/>
    </location>
</feature>
<dbReference type="AlphaFoldDB" id="A0A654DJR2"/>
<evidence type="ECO:0000256" key="1">
    <source>
        <dbReference type="SAM" id="MobiDB-lite"/>
    </source>
</evidence>
<feature type="compositionally biased region" description="Basic and acidic residues" evidence="1">
    <location>
        <begin position="21"/>
        <end position="44"/>
    </location>
</feature>
<dbReference type="EMBL" id="CABWMV010000025">
    <property type="protein sequence ID" value="VXD04680.1"/>
    <property type="molecule type" value="Genomic_DNA"/>
</dbReference>
<protein>
    <submittedName>
        <fullName evidence="2">Uncharacterized protein</fullName>
    </submittedName>
</protein>